<dbReference type="RefSeq" id="WP_373322695.1">
    <property type="nucleotide sequence ID" value="NZ_BAAADH010000077.1"/>
</dbReference>
<gene>
    <name evidence="1" type="ORF">LNAOJCKE_2968</name>
</gene>
<reference evidence="1" key="1">
    <citation type="journal article" date="2021" name="Front. Microbiol.">
        <title>Comprehensive Comparative Genomics and Phenotyping of Methylobacterium Species.</title>
        <authorList>
            <person name="Alessa O."/>
            <person name="Ogura Y."/>
            <person name="Fujitani Y."/>
            <person name="Takami H."/>
            <person name="Hayashi T."/>
            <person name="Sahin N."/>
            <person name="Tani A."/>
        </authorList>
    </citation>
    <scope>NUCLEOTIDE SEQUENCE</scope>
    <source>
        <strain evidence="1">NBRC 15686</strain>
    </source>
</reference>
<dbReference type="EMBL" id="BPRC01000010">
    <property type="protein sequence ID" value="GJE65755.1"/>
    <property type="molecule type" value="Genomic_DNA"/>
</dbReference>
<evidence type="ECO:0000313" key="1">
    <source>
        <dbReference type="EMBL" id="GJE65755.1"/>
    </source>
</evidence>
<evidence type="ECO:0000313" key="2">
    <source>
        <dbReference type="Proteomes" id="UP001055039"/>
    </source>
</evidence>
<protein>
    <submittedName>
        <fullName evidence="1">Uncharacterized protein</fullName>
    </submittedName>
</protein>
<name>A0ABQ4UEL2_9HYPH</name>
<sequence length="67" mass="6971">MSAAVHAFLADTEASTFPIADGYVVDLDAAVAGHFGVSLLVADEEASVNQKREAVRTAILLARAQKA</sequence>
<reference evidence="1" key="2">
    <citation type="submission" date="2021-08" db="EMBL/GenBank/DDBJ databases">
        <authorList>
            <person name="Tani A."/>
            <person name="Ola A."/>
            <person name="Ogura Y."/>
            <person name="Katsura K."/>
            <person name="Hayashi T."/>
        </authorList>
    </citation>
    <scope>NUCLEOTIDE SEQUENCE</scope>
    <source>
        <strain evidence="1">NBRC 15686</strain>
    </source>
</reference>
<proteinExistence type="predicted"/>
<organism evidence="1 2">
    <name type="scientific">Methylorubrum aminovorans</name>
    <dbReference type="NCBI Taxonomy" id="269069"/>
    <lineage>
        <taxon>Bacteria</taxon>
        <taxon>Pseudomonadati</taxon>
        <taxon>Pseudomonadota</taxon>
        <taxon>Alphaproteobacteria</taxon>
        <taxon>Hyphomicrobiales</taxon>
        <taxon>Methylobacteriaceae</taxon>
        <taxon>Methylorubrum</taxon>
    </lineage>
</organism>
<dbReference type="Proteomes" id="UP001055039">
    <property type="component" value="Unassembled WGS sequence"/>
</dbReference>
<accession>A0ABQ4UEL2</accession>
<comment type="caution">
    <text evidence="1">The sequence shown here is derived from an EMBL/GenBank/DDBJ whole genome shotgun (WGS) entry which is preliminary data.</text>
</comment>
<keyword evidence="2" id="KW-1185">Reference proteome</keyword>